<gene>
    <name evidence="4 7" type="primary">glpB</name>
    <name evidence="6" type="ORF">CFY87_09640</name>
    <name evidence="7" type="ORF">NCTC10851_00178</name>
</gene>
<reference evidence="6 8" key="1">
    <citation type="submission" date="2017-07" db="EMBL/GenBank/DDBJ databases">
        <title>Virulence factors identified in Actinobacillus seminis.</title>
        <authorList>
            <person name="Negrete-Abascal E."/>
            <person name="Vaca-Pacheco S."/>
            <person name="Montes-Garcia F."/>
            <person name="Leyto-Gil A.M."/>
            <person name="Fragoso-Garcia E."/>
            <person name="Carvente-Garcia R."/>
            <person name="Perez-Agueros S."/>
            <person name="Castelan-Sanchez H.G."/>
            <person name="Garcia-Molina A."/>
            <person name="Villamar T.E."/>
            <person name="Vazquez-Cruz C."/>
        </authorList>
    </citation>
    <scope>NUCLEOTIDE SEQUENCE [LARGE SCALE GENOMIC DNA]</scope>
    <source>
        <strain evidence="6 8">ATCC 15768</strain>
    </source>
</reference>
<keyword evidence="3 4" id="KW-0560">Oxidoreductase</keyword>
<reference evidence="7 9" key="2">
    <citation type="submission" date="2018-06" db="EMBL/GenBank/DDBJ databases">
        <authorList>
            <consortium name="Pathogen Informatics"/>
            <person name="Doyle S."/>
        </authorList>
    </citation>
    <scope>NUCLEOTIDE SEQUENCE [LARGE SCALE GENOMIC DNA]</scope>
    <source>
        <strain evidence="7 9">NCTC10851</strain>
    </source>
</reference>
<comment type="cofactor">
    <cofactor evidence="4">
        <name>FMN</name>
        <dbReference type="ChEBI" id="CHEBI:58210"/>
    </cofactor>
</comment>
<evidence type="ECO:0000313" key="9">
    <source>
        <dbReference type="Proteomes" id="UP000254507"/>
    </source>
</evidence>
<dbReference type="EC" id="1.1.5.3" evidence="4"/>
<keyword evidence="1 4" id="KW-0285">Flavoprotein</keyword>
<dbReference type="Gene3D" id="3.50.50.60">
    <property type="entry name" value="FAD/NAD(P)-binding domain"/>
    <property type="match status" value="1"/>
</dbReference>
<dbReference type="PANTHER" id="PTHR43400:SF11">
    <property type="entry name" value="ANAEROBIC GLYCEROL-3-PHOSPHATE DEHYDROGENASE SUBUNIT B"/>
    <property type="match status" value="1"/>
</dbReference>
<evidence type="ECO:0000313" key="8">
    <source>
        <dbReference type="Proteomes" id="UP000215738"/>
    </source>
</evidence>
<dbReference type="RefSeq" id="WP_094947103.1">
    <property type="nucleotide sequence ID" value="NZ_NLFK01000010.1"/>
</dbReference>
<dbReference type="NCBIfam" id="NF003719">
    <property type="entry name" value="PRK05329.1-2"/>
    <property type="match status" value="1"/>
</dbReference>
<comment type="similarity">
    <text evidence="4">Belongs to the anaerobic G-3-P dehydrogenase subunit B family.</text>
</comment>
<dbReference type="SUPFAM" id="SSF51905">
    <property type="entry name" value="FAD/NAD(P)-binding domain"/>
    <property type="match status" value="2"/>
</dbReference>
<comment type="subunit">
    <text evidence="4">Composed of a catalytic GlpA/B dimer and of membrane bound GlpC.</text>
</comment>
<dbReference type="InterPro" id="IPR009158">
    <property type="entry name" value="G3P_DH_GlpB_su"/>
</dbReference>
<keyword evidence="8" id="KW-1185">Reference proteome</keyword>
<evidence type="ECO:0000313" key="6">
    <source>
        <dbReference type="EMBL" id="OZN24318.1"/>
    </source>
</evidence>
<dbReference type="NCBIfam" id="NF003721">
    <property type="entry name" value="PRK05329.1-4"/>
    <property type="match status" value="1"/>
</dbReference>
<dbReference type="PIRSF" id="PIRSF000141">
    <property type="entry name" value="Anaerobic_G3P_dh"/>
    <property type="match status" value="1"/>
</dbReference>
<dbReference type="Pfam" id="PF00890">
    <property type="entry name" value="FAD_binding_2"/>
    <property type="match status" value="1"/>
</dbReference>
<dbReference type="Proteomes" id="UP000215738">
    <property type="component" value="Unassembled WGS sequence"/>
</dbReference>
<dbReference type="EMBL" id="UFSB01000001">
    <property type="protein sequence ID" value="SUU34153.1"/>
    <property type="molecule type" value="Genomic_DNA"/>
</dbReference>
<dbReference type="GO" id="GO:0019563">
    <property type="term" value="P:glycerol catabolic process"/>
    <property type="evidence" value="ECO:0007669"/>
    <property type="project" value="UniProtKB-UniRule"/>
</dbReference>
<protein>
    <recommendedName>
        <fullName evidence="4">Anaerobic glycerol-3-phosphate dehydrogenase subunit B</fullName>
        <shortName evidence="4">Anaerobic G-3-P dehydrogenase subunit B</shortName>
        <shortName evidence="4">Anaerobic G3Pdhase B</shortName>
        <ecNumber evidence="4">1.1.5.3</ecNumber>
    </recommendedName>
</protein>
<dbReference type="UniPathway" id="UPA00618">
    <property type="reaction ID" value="UER00673"/>
</dbReference>
<dbReference type="EMBL" id="NLFK01000010">
    <property type="protein sequence ID" value="OZN24318.1"/>
    <property type="molecule type" value="Genomic_DNA"/>
</dbReference>
<dbReference type="GO" id="GO:0004368">
    <property type="term" value="F:glycerol-3-phosphate dehydrogenase (quinone) activity"/>
    <property type="evidence" value="ECO:0007669"/>
    <property type="project" value="UniProtKB-UniRule"/>
</dbReference>
<dbReference type="InParanoid" id="A0A263HBH0"/>
<dbReference type="AlphaFoldDB" id="A0A263HBH0"/>
<dbReference type="OrthoDB" id="6395323at2"/>
<evidence type="ECO:0000256" key="1">
    <source>
        <dbReference type="ARBA" id="ARBA00022630"/>
    </source>
</evidence>
<dbReference type="Proteomes" id="UP000254507">
    <property type="component" value="Unassembled WGS sequence"/>
</dbReference>
<dbReference type="NCBIfam" id="NF003720">
    <property type="entry name" value="PRK05329.1-3"/>
    <property type="match status" value="1"/>
</dbReference>
<dbReference type="FunCoup" id="A0A263HBH0">
    <property type="interactions" value="65"/>
</dbReference>
<organism evidence="7 9">
    <name type="scientific">Actinobacillus seminis</name>
    <dbReference type="NCBI Taxonomy" id="722"/>
    <lineage>
        <taxon>Bacteria</taxon>
        <taxon>Pseudomonadati</taxon>
        <taxon>Pseudomonadota</taxon>
        <taxon>Gammaproteobacteria</taxon>
        <taxon>Pasteurellales</taxon>
        <taxon>Pasteurellaceae</taxon>
        <taxon>Actinobacillus</taxon>
    </lineage>
</organism>
<evidence type="ECO:0000256" key="2">
    <source>
        <dbReference type="ARBA" id="ARBA00022643"/>
    </source>
</evidence>
<keyword evidence="2 4" id="KW-0288">FMN</keyword>
<evidence type="ECO:0000256" key="3">
    <source>
        <dbReference type="ARBA" id="ARBA00023002"/>
    </source>
</evidence>
<sequence length="434" mass="47474">MKFDVVIIGGGLAGLTCGIELQQQGKRCVIINNGQAAIDFASGSMDLLSRLPSGENVVEFAQSYSDLATQLPQHPYCLLGEEQVLAKAKQFEQLSQSLGLGLEGDVQQNHWRVTPLGGLRASWLSPNSVPMLALTEQQFSHSHIAILGIEGYHDFQPHLLAENLVQNPQFAHCNVTTGYLSISELDQLRKEGREFRSVNISQVLEHKLTFRDLVQEIKQAAADASAVFLPACFGMENQEFFNNLKQETGLNLYELPTLPPSLLGIRQHKQLRHQFEALGGLMLNGDKATRAEMADGKVQKIYTRLHPEDAIVGEHFVLASGSFFSNGLVASFERVLEPVFEADIIRDGNFQADQRFSWTHSRFSAPQPYHSAGVVINGDCQVQKSGQFIENLYAIGNVVGGYDGINLGCGSGVAIVTALTVAERIIGAKNGRVA</sequence>
<dbReference type="HAMAP" id="MF_00753">
    <property type="entry name" value="Glycerol3P_GlpB"/>
    <property type="match status" value="1"/>
</dbReference>
<evidence type="ECO:0000259" key="5">
    <source>
        <dbReference type="Pfam" id="PF00890"/>
    </source>
</evidence>
<dbReference type="GO" id="GO:0009331">
    <property type="term" value="C:glycerol-3-phosphate dehydrogenase (FAD) complex"/>
    <property type="evidence" value="ECO:0007669"/>
    <property type="project" value="InterPro"/>
</dbReference>
<dbReference type="InterPro" id="IPR036188">
    <property type="entry name" value="FAD/NAD-bd_sf"/>
</dbReference>
<evidence type="ECO:0000256" key="4">
    <source>
        <dbReference type="HAMAP-Rule" id="MF_00753"/>
    </source>
</evidence>
<dbReference type="NCBIfam" id="TIGR03378">
    <property type="entry name" value="glycerol3P_GlpB"/>
    <property type="match status" value="1"/>
</dbReference>
<accession>A0A263HBH0</accession>
<name>A0A263HBH0_9PAST</name>
<feature type="domain" description="FAD-dependent oxidoreductase 2 FAD-binding" evidence="5">
    <location>
        <begin position="4"/>
        <end position="413"/>
    </location>
</feature>
<dbReference type="InterPro" id="IPR050315">
    <property type="entry name" value="FAD-oxidoreductase_2"/>
</dbReference>
<comment type="pathway">
    <text evidence="4">Polyol metabolism; glycerol degradation via glycerol kinase pathway; glycerone phosphate from sn-glycerol 3-phosphate (anaerobic route): step 1/1.</text>
</comment>
<dbReference type="PANTHER" id="PTHR43400">
    <property type="entry name" value="FUMARATE REDUCTASE"/>
    <property type="match status" value="1"/>
</dbReference>
<comment type="catalytic activity">
    <reaction evidence="4">
        <text>a quinone + sn-glycerol 3-phosphate = dihydroxyacetone phosphate + a quinol</text>
        <dbReference type="Rhea" id="RHEA:18977"/>
        <dbReference type="ChEBI" id="CHEBI:24646"/>
        <dbReference type="ChEBI" id="CHEBI:57597"/>
        <dbReference type="ChEBI" id="CHEBI:57642"/>
        <dbReference type="ChEBI" id="CHEBI:132124"/>
        <dbReference type="EC" id="1.1.5.3"/>
    </reaction>
</comment>
<comment type="function">
    <text evidence="4">Conversion of glycerol 3-phosphate to dihydroxyacetone. Uses fumarate or nitrate as electron acceptor.</text>
</comment>
<evidence type="ECO:0000313" key="7">
    <source>
        <dbReference type="EMBL" id="SUU34153.1"/>
    </source>
</evidence>
<dbReference type="InterPro" id="IPR003953">
    <property type="entry name" value="FAD-dep_OxRdtase_2_FAD-bd"/>
</dbReference>
<proteinExistence type="inferred from homology"/>
<dbReference type="NCBIfam" id="NF003718">
    <property type="entry name" value="PRK05329.1-1"/>
    <property type="match status" value="1"/>
</dbReference>